<keyword evidence="17" id="KW-1185">Reference proteome</keyword>
<evidence type="ECO:0000256" key="5">
    <source>
        <dbReference type="ARBA" id="ARBA00022679"/>
    </source>
</evidence>
<evidence type="ECO:0000256" key="3">
    <source>
        <dbReference type="ARBA" id="ARBA00008663"/>
    </source>
</evidence>
<feature type="region of interest" description="Disordered" evidence="14">
    <location>
        <begin position="93"/>
        <end position="142"/>
    </location>
</feature>
<feature type="compositionally biased region" description="Gly residues" evidence="14">
    <location>
        <begin position="107"/>
        <end position="118"/>
    </location>
</feature>
<keyword evidence="11" id="KW-0324">Glycolysis</keyword>
<evidence type="ECO:0000256" key="10">
    <source>
        <dbReference type="ARBA" id="ARBA00022842"/>
    </source>
</evidence>
<evidence type="ECO:0000259" key="15">
    <source>
        <dbReference type="Pfam" id="PF00224"/>
    </source>
</evidence>
<evidence type="ECO:0000256" key="6">
    <source>
        <dbReference type="ARBA" id="ARBA00022723"/>
    </source>
</evidence>
<gene>
    <name evidence="16" type="ORF">GCM10022261_15430</name>
</gene>
<dbReference type="SUPFAM" id="SSF50800">
    <property type="entry name" value="PK beta-barrel domain-like"/>
    <property type="match status" value="1"/>
</dbReference>
<dbReference type="RefSeq" id="WP_236864104.1">
    <property type="nucleotide sequence ID" value="NZ_BAABAZ010000005.1"/>
</dbReference>
<dbReference type="Gene3D" id="2.40.33.10">
    <property type="entry name" value="PK beta-barrel domain-like"/>
    <property type="match status" value="2"/>
</dbReference>
<sequence>MKIESLIREVEALRTSVREAEQRNVDVLARVRDRHRASALNLVHYVALRSHDLRELQDRLSAVGISSLGRMESGVLGHLEVVLRALRAQLADPVPVSVPGSGNPAGEAGGAEAGGGSGDAVPAVPLTPSAGREILSRNTSRLLGDSRADRMTRIMVTMPSQAAHDDGLVAAMVDAGMDLARINCAHDDREAWHAMITSIRAHRVEGRRPPLVAMDLAGPKLRTGPLLPGPQVLKIRPQRDASGVVTARSLVWLGELDEDAAKGIEGALSAEVLPLGDGSGDVISALNEGDELRLTDARGSDRSLWVEARGKAGLLVSADKTVYWQTGTEVCSDRGVLTIGEIPGIEQSMRVHVGDEIVLSRSMEPRPAVTEPPFVIGCSLPQVFDDVAVGDEVSIDDGKIATRVEAVSHDEISLRVESAGPSGTKLKAEKGINFPDTDISVPALTPEDLSHVPFVAEHADMVNMSFVRAADDVAALIDALEAEDAHNVDITLKIETVAAFEALPRMLLEAMRWEDVGVMIARGDLAVEAGFERMAELQEEILWLCEAGHVPVIWATQVLESLAKSGLPSRAEITDAAMAQRAECVMLNKGPFIEEAIAALSDILTRMGGHTDKKRDMLRQLKSWSL</sequence>
<keyword evidence="12 16" id="KW-0670">Pyruvate</keyword>
<evidence type="ECO:0000256" key="14">
    <source>
        <dbReference type="SAM" id="MobiDB-lite"/>
    </source>
</evidence>
<reference evidence="17" key="1">
    <citation type="journal article" date="2019" name="Int. J. Syst. Evol. Microbiol.">
        <title>The Global Catalogue of Microorganisms (GCM) 10K type strain sequencing project: providing services to taxonomists for standard genome sequencing and annotation.</title>
        <authorList>
            <consortium name="The Broad Institute Genomics Platform"/>
            <consortium name="The Broad Institute Genome Sequencing Center for Infectious Disease"/>
            <person name="Wu L."/>
            <person name="Ma J."/>
        </authorList>
    </citation>
    <scope>NUCLEOTIDE SEQUENCE [LARGE SCALE GENOMIC DNA]</scope>
    <source>
        <strain evidence="17">JCM 17458</strain>
    </source>
</reference>
<dbReference type="GO" id="GO:0016301">
    <property type="term" value="F:kinase activity"/>
    <property type="evidence" value="ECO:0007669"/>
    <property type="project" value="UniProtKB-KW"/>
</dbReference>
<keyword evidence="5" id="KW-0808">Transferase</keyword>
<dbReference type="InterPro" id="IPR015793">
    <property type="entry name" value="Pyrv_Knase_brl"/>
</dbReference>
<comment type="caution">
    <text evidence="16">The sequence shown here is derived from an EMBL/GenBank/DDBJ whole genome shotgun (WGS) entry which is preliminary data.</text>
</comment>
<feature type="coiled-coil region" evidence="13">
    <location>
        <begin position="3"/>
        <end position="30"/>
    </location>
</feature>
<dbReference type="PANTHER" id="PTHR11817">
    <property type="entry name" value="PYRUVATE KINASE"/>
    <property type="match status" value="1"/>
</dbReference>
<evidence type="ECO:0000256" key="11">
    <source>
        <dbReference type="ARBA" id="ARBA00023152"/>
    </source>
</evidence>
<evidence type="ECO:0000313" key="17">
    <source>
        <dbReference type="Proteomes" id="UP001501586"/>
    </source>
</evidence>
<dbReference type="Pfam" id="PF00224">
    <property type="entry name" value="PK"/>
    <property type="match status" value="1"/>
</dbReference>
<dbReference type="EMBL" id="BAABAZ010000005">
    <property type="protein sequence ID" value="GAA4284012.1"/>
    <property type="molecule type" value="Genomic_DNA"/>
</dbReference>
<keyword evidence="8 16" id="KW-0418">Kinase</keyword>
<keyword evidence="10" id="KW-0460">Magnesium</keyword>
<dbReference type="Proteomes" id="UP001501586">
    <property type="component" value="Unassembled WGS sequence"/>
</dbReference>
<evidence type="ECO:0000256" key="1">
    <source>
        <dbReference type="ARBA" id="ARBA00001958"/>
    </source>
</evidence>
<comment type="pathway">
    <text evidence="2">Carbohydrate degradation; glycolysis; pyruvate from D-glyceraldehyde 3-phosphate: step 5/5.</text>
</comment>
<evidence type="ECO:0000256" key="12">
    <source>
        <dbReference type="ARBA" id="ARBA00023317"/>
    </source>
</evidence>
<dbReference type="InterPro" id="IPR001697">
    <property type="entry name" value="Pyr_Knase"/>
</dbReference>
<protein>
    <recommendedName>
        <fullName evidence="4">pyruvate kinase</fullName>
        <ecNumber evidence="4">2.7.1.40</ecNumber>
    </recommendedName>
</protein>
<keyword evidence="13" id="KW-0175">Coiled coil</keyword>
<evidence type="ECO:0000256" key="7">
    <source>
        <dbReference type="ARBA" id="ARBA00022741"/>
    </source>
</evidence>
<name>A0ABP8EJ80_9MICO</name>
<dbReference type="Gene3D" id="3.20.20.60">
    <property type="entry name" value="Phosphoenolpyruvate-binding domains"/>
    <property type="match status" value="2"/>
</dbReference>
<dbReference type="NCBIfam" id="NF011314">
    <property type="entry name" value="PRK14725.1"/>
    <property type="match status" value="1"/>
</dbReference>
<evidence type="ECO:0000256" key="13">
    <source>
        <dbReference type="SAM" id="Coils"/>
    </source>
</evidence>
<dbReference type="InterPro" id="IPR040442">
    <property type="entry name" value="Pyrv_kinase-like_dom_sf"/>
</dbReference>
<evidence type="ECO:0000313" key="16">
    <source>
        <dbReference type="EMBL" id="GAA4284012.1"/>
    </source>
</evidence>
<dbReference type="SUPFAM" id="SSF51621">
    <property type="entry name" value="Phosphoenolpyruvate/pyruvate domain"/>
    <property type="match status" value="1"/>
</dbReference>
<organism evidence="16 17">
    <name type="scientific">Brevibacterium daeguense</name>
    <dbReference type="NCBI Taxonomy" id="909936"/>
    <lineage>
        <taxon>Bacteria</taxon>
        <taxon>Bacillati</taxon>
        <taxon>Actinomycetota</taxon>
        <taxon>Actinomycetes</taxon>
        <taxon>Micrococcales</taxon>
        <taxon>Brevibacteriaceae</taxon>
        <taxon>Brevibacterium</taxon>
    </lineage>
</organism>
<comment type="similarity">
    <text evidence="3">Belongs to the pyruvate kinase family.</text>
</comment>
<accession>A0ABP8EJ80</accession>
<evidence type="ECO:0000256" key="2">
    <source>
        <dbReference type="ARBA" id="ARBA00004997"/>
    </source>
</evidence>
<evidence type="ECO:0000256" key="9">
    <source>
        <dbReference type="ARBA" id="ARBA00022840"/>
    </source>
</evidence>
<evidence type="ECO:0000256" key="4">
    <source>
        <dbReference type="ARBA" id="ARBA00012142"/>
    </source>
</evidence>
<dbReference type="InterPro" id="IPR011037">
    <property type="entry name" value="Pyrv_Knase-like_insert_dom_sf"/>
</dbReference>
<keyword evidence="6" id="KW-0479">Metal-binding</keyword>
<keyword evidence="9" id="KW-0067">ATP-binding</keyword>
<keyword evidence="7" id="KW-0547">Nucleotide-binding</keyword>
<dbReference type="EC" id="2.7.1.40" evidence="4"/>
<proteinExistence type="inferred from homology"/>
<comment type="cofactor">
    <cofactor evidence="1">
        <name>K(+)</name>
        <dbReference type="ChEBI" id="CHEBI:29103"/>
    </cofactor>
</comment>
<feature type="compositionally biased region" description="Low complexity" evidence="14">
    <location>
        <begin position="93"/>
        <end position="106"/>
    </location>
</feature>
<feature type="domain" description="Pyruvate kinase barrel" evidence="15">
    <location>
        <begin position="346"/>
        <end position="588"/>
    </location>
</feature>
<dbReference type="InterPro" id="IPR015806">
    <property type="entry name" value="Pyrv_Knase_insert_dom_sf"/>
</dbReference>
<evidence type="ECO:0000256" key="8">
    <source>
        <dbReference type="ARBA" id="ARBA00022777"/>
    </source>
</evidence>
<dbReference type="InterPro" id="IPR015813">
    <property type="entry name" value="Pyrv/PenolPyrv_kinase-like_dom"/>
</dbReference>